<dbReference type="EMBL" id="CM001022">
    <property type="protein sequence ID" value="EFQ23117.1"/>
    <property type="molecule type" value="Genomic_DNA"/>
</dbReference>
<keyword evidence="2 7" id="KW-0813">Transport</keyword>
<dbReference type="InterPro" id="IPR000515">
    <property type="entry name" value="MetI-like"/>
</dbReference>
<comment type="subcellular location">
    <subcellularLocation>
        <location evidence="1 7">Cell membrane</location>
        <topology evidence="1 7">Multi-pass membrane protein</topology>
    </subcellularLocation>
</comment>
<dbReference type="Proteomes" id="UP000005096">
    <property type="component" value="Chromosome"/>
</dbReference>
<evidence type="ECO:0000256" key="6">
    <source>
        <dbReference type="ARBA" id="ARBA00023136"/>
    </source>
</evidence>
<keyword evidence="10" id="KW-1185">Reference proteome</keyword>
<accession>E3CUN7</accession>
<evidence type="ECO:0000256" key="5">
    <source>
        <dbReference type="ARBA" id="ARBA00022989"/>
    </source>
</evidence>
<dbReference type="HOGENOM" id="CLU_016047_14_3_0"/>
<name>E3CUN7_9BACT</name>
<feature type="transmembrane region" description="Helical" evidence="7">
    <location>
        <begin position="181"/>
        <end position="202"/>
    </location>
</feature>
<reference evidence="9 10" key="1">
    <citation type="journal article" date="2010" name="Stand. Genomic Sci.">
        <title>Non-contiguous finished genome sequence of Aminomonas paucivorans type strain (GLU-3).</title>
        <authorList>
            <person name="Pitluck S."/>
            <person name="Yasawong M."/>
            <person name="Held B."/>
            <person name="Lapidus A."/>
            <person name="Nolan M."/>
            <person name="Copeland A."/>
            <person name="Lucas S."/>
            <person name="Del Rio T.G."/>
            <person name="Tice H."/>
            <person name="Cheng J.F."/>
            <person name="Chertkov O."/>
            <person name="Goodwin L."/>
            <person name="Tapia R."/>
            <person name="Han C."/>
            <person name="Liolios K."/>
            <person name="Ivanova N."/>
            <person name="Mavromatis K."/>
            <person name="Ovchinnikova G."/>
            <person name="Pati A."/>
            <person name="Chen A."/>
            <person name="Palaniappan K."/>
            <person name="Land M."/>
            <person name="Hauser L."/>
            <person name="Chang Y.J."/>
            <person name="Jeffries C.D."/>
            <person name="Pukall R."/>
            <person name="Spring S."/>
            <person name="Rohde M."/>
            <person name="Sikorski J."/>
            <person name="Goker M."/>
            <person name="Woyke T."/>
            <person name="Bristow J."/>
            <person name="Eisen J.A."/>
            <person name="Markowitz V."/>
            <person name="Hugenholtz P."/>
            <person name="Kyrpides N.C."/>
            <person name="Klenk H.P."/>
        </authorList>
    </citation>
    <scope>NUCLEOTIDE SEQUENCE [LARGE SCALE GENOMIC DNA]</scope>
    <source>
        <strain evidence="9 10">DSM 12260</strain>
    </source>
</reference>
<feature type="transmembrane region" description="Helical" evidence="7">
    <location>
        <begin position="74"/>
        <end position="95"/>
    </location>
</feature>
<organism evidence="9 10">
    <name type="scientific">Aminomonas paucivorans DSM 12260</name>
    <dbReference type="NCBI Taxonomy" id="584708"/>
    <lineage>
        <taxon>Bacteria</taxon>
        <taxon>Thermotogati</taxon>
        <taxon>Synergistota</taxon>
        <taxon>Synergistia</taxon>
        <taxon>Synergistales</taxon>
        <taxon>Synergistaceae</taxon>
        <taxon>Aminomonas</taxon>
    </lineage>
</organism>
<dbReference type="SUPFAM" id="SSF161098">
    <property type="entry name" value="MetI-like"/>
    <property type="match status" value="1"/>
</dbReference>
<evidence type="ECO:0000313" key="10">
    <source>
        <dbReference type="Proteomes" id="UP000005096"/>
    </source>
</evidence>
<dbReference type="RefSeq" id="WP_006300280.1">
    <property type="nucleotide sequence ID" value="NZ_CM001022.1"/>
</dbReference>
<dbReference type="CDD" id="cd06261">
    <property type="entry name" value="TM_PBP2"/>
    <property type="match status" value="1"/>
</dbReference>
<keyword evidence="6 7" id="KW-0472">Membrane</keyword>
<evidence type="ECO:0000256" key="3">
    <source>
        <dbReference type="ARBA" id="ARBA00022475"/>
    </source>
</evidence>
<dbReference type="Pfam" id="PF00528">
    <property type="entry name" value="BPD_transp_1"/>
    <property type="match status" value="1"/>
</dbReference>
<feature type="transmembrane region" description="Helical" evidence="7">
    <location>
        <begin position="43"/>
        <end position="62"/>
    </location>
</feature>
<keyword evidence="3" id="KW-1003">Cell membrane</keyword>
<dbReference type="InterPro" id="IPR035906">
    <property type="entry name" value="MetI-like_sf"/>
</dbReference>
<dbReference type="GO" id="GO:0055085">
    <property type="term" value="P:transmembrane transport"/>
    <property type="evidence" value="ECO:0007669"/>
    <property type="project" value="InterPro"/>
</dbReference>
<dbReference type="PaxDb" id="584708-Apau_0688"/>
<gene>
    <name evidence="9" type="ORF">Apau_0688</name>
</gene>
<sequence>MFAALLISLKVLAFTVPLLVVFGGGIGWLLAKRSFRGRDALSLVLQLPVVLPPSVLGFYLLFGLAKCPFLRDSHILFAFPAAVLGALVPSLPIMIQAARAGFSGVDPQLEDAARTLGRTEFQVFSRITLPLARRTLLVGLALASARALGDFGVTLMVAGNIPLRTQTLPLYIYCRVESLDFLGAHVAAALLTAVGLGSLYLVHRMEGASHERLA</sequence>
<evidence type="ECO:0000313" key="9">
    <source>
        <dbReference type="EMBL" id="EFQ23117.1"/>
    </source>
</evidence>
<dbReference type="OrthoDB" id="9795403at2"/>
<evidence type="ECO:0000256" key="4">
    <source>
        <dbReference type="ARBA" id="ARBA00022692"/>
    </source>
</evidence>
<proteinExistence type="inferred from homology"/>
<evidence type="ECO:0000256" key="1">
    <source>
        <dbReference type="ARBA" id="ARBA00004651"/>
    </source>
</evidence>
<evidence type="ECO:0000256" key="7">
    <source>
        <dbReference type="RuleBase" id="RU363032"/>
    </source>
</evidence>
<dbReference type="Gene3D" id="1.10.3720.10">
    <property type="entry name" value="MetI-like"/>
    <property type="match status" value="1"/>
</dbReference>
<dbReference type="eggNOG" id="COG4149">
    <property type="taxonomic scope" value="Bacteria"/>
</dbReference>
<dbReference type="PANTHER" id="PTHR30183">
    <property type="entry name" value="MOLYBDENUM TRANSPORT SYSTEM PERMEASE PROTEIN MODB"/>
    <property type="match status" value="1"/>
</dbReference>
<dbReference type="STRING" id="584708.Apau_0688"/>
<dbReference type="AlphaFoldDB" id="E3CUN7"/>
<dbReference type="PROSITE" id="PS50928">
    <property type="entry name" value="ABC_TM1"/>
    <property type="match status" value="1"/>
</dbReference>
<dbReference type="PANTHER" id="PTHR30183:SF3">
    <property type="entry name" value="MOLYBDENUM TRANSPORT SYSTEM PERMEASE PROTEIN MODB"/>
    <property type="match status" value="1"/>
</dbReference>
<comment type="similarity">
    <text evidence="7">Belongs to the binding-protein-dependent transport system permease family.</text>
</comment>
<protein>
    <submittedName>
        <fullName evidence="9">Binding-protein-dependent transport systems inner membrane component</fullName>
    </submittedName>
</protein>
<evidence type="ECO:0000259" key="8">
    <source>
        <dbReference type="PROSITE" id="PS50928"/>
    </source>
</evidence>
<keyword evidence="5 7" id="KW-1133">Transmembrane helix</keyword>
<evidence type="ECO:0000256" key="2">
    <source>
        <dbReference type="ARBA" id="ARBA00022448"/>
    </source>
</evidence>
<feature type="domain" description="ABC transmembrane type-1" evidence="8">
    <location>
        <begin position="5"/>
        <end position="203"/>
    </location>
</feature>
<dbReference type="GO" id="GO:0005886">
    <property type="term" value="C:plasma membrane"/>
    <property type="evidence" value="ECO:0007669"/>
    <property type="project" value="UniProtKB-SubCell"/>
</dbReference>
<keyword evidence="4 7" id="KW-0812">Transmembrane</keyword>
<feature type="transmembrane region" description="Helical" evidence="7">
    <location>
        <begin position="12"/>
        <end position="31"/>
    </location>
</feature>